<feature type="non-terminal residue" evidence="2">
    <location>
        <position position="1"/>
    </location>
</feature>
<name>A0A2W5MQD0_9BACT</name>
<evidence type="ECO:0000256" key="1">
    <source>
        <dbReference type="SAM" id="MobiDB-lite"/>
    </source>
</evidence>
<proteinExistence type="predicted"/>
<accession>A0A2W5MQD0</accession>
<feature type="region of interest" description="Disordered" evidence="1">
    <location>
        <begin position="1"/>
        <end position="24"/>
    </location>
</feature>
<evidence type="ECO:0000313" key="3">
    <source>
        <dbReference type="Proteomes" id="UP000249417"/>
    </source>
</evidence>
<dbReference type="EMBL" id="QFQB01000154">
    <property type="protein sequence ID" value="PZQ43452.1"/>
    <property type="molecule type" value="Genomic_DNA"/>
</dbReference>
<feature type="compositionally biased region" description="Basic and acidic residues" evidence="1">
    <location>
        <begin position="1"/>
        <end position="10"/>
    </location>
</feature>
<gene>
    <name evidence="2" type="ORF">DI551_12150</name>
</gene>
<dbReference type="AlphaFoldDB" id="A0A2W5MQD0"/>
<protein>
    <submittedName>
        <fullName evidence="2">ATP-binding protein</fullName>
    </submittedName>
</protein>
<keyword evidence="2" id="KW-0547">Nucleotide-binding</keyword>
<reference evidence="2 3" key="1">
    <citation type="submission" date="2017-08" db="EMBL/GenBank/DDBJ databases">
        <title>Infants hospitalized years apart are colonized by the same room-sourced microbial strains.</title>
        <authorList>
            <person name="Brooks B."/>
            <person name="Olm M.R."/>
            <person name="Firek B.A."/>
            <person name="Baker R."/>
            <person name="Thomas B.C."/>
            <person name="Morowitz M.J."/>
            <person name="Banfield J.F."/>
        </authorList>
    </citation>
    <scope>NUCLEOTIDE SEQUENCE [LARGE SCALE GENOMIC DNA]</scope>
    <source>
        <strain evidence="2">S2_005_002_R2_29</strain>
    </source>
</reference>
<sequence length="56" mass="5869">SAQREAEKTKAAPRGRSSQSVGDAAVKSLVRAASSSIGRTIARELIRGVMGSLSRR</sequence>
<keyword evidence="2" id="KW-0067">ATP-binding</keyword>
<comment type="caution">
    <text evidence="2">The sequence shown here is derived from an EMBL/GenBank/DDBJ whole genome shotgun (WGS) entry which is preliminary data.</text>
</comment>
<dbReference type="GO" id="GO:0005524">
    <property type="term" value="F:ATP binding"/>
    <property type="evidence" value="ECO:0007669"/>
    <property type="project" value="UniProtKB-KW"/>
</dbReference>
<dbReference type="Proteomes" id="UP000249417">
    <property type="component" value="Unassembled WGS sequence"/>
</dbReference>
<organism evidence="2 3">
    <name type="scientific">Micavibrio aeruginosavorus</name>
    <dbReference type="NCBI Taxonomy" id="349221"/>
    <lineage>
        <taxon>Bacteria</taxon>
        <taxon>Pseudomonadati</taxon>
        <taxon>Bdellovibrionota</taxon>
        <taxon>Bdellovibrionia</taxon>
        <taxon>Bdellovibrionales</taxon>
        <taxon>Pseudobdellovibrionaceae</taxon>
        <taxon>Micavibrio</taxon>
    </lineage>
</organism>
<evidence type="ECO:0000313" key="2">
    <source>
        <dbReference type="EMBL" id="PZQ43452.1"/>
    </source>
</evidence>